<comment type="caution">
    <text evidence="1">The sequence shown here is derived from an EMBL/GenBank/DDBJ whole genome shotgun (WGS) entry which is preliminary data.</text>
</comment>
<dbReference type="EMBL" id="WHUW01000033">
    <property type="protein sequence ID" value="KAF8433464.1"/>
    <property type="molecule type" value="Genomic_DNA"/>
</dbReference>
<gene>
    <name evidence="1" type="ORF">L210DRAFT_3556204</name>
</gene>
<reference evidence="1" key="1">
    <citation type="submission" date="2019-10" db="EMBL/GenBank/DDBJ databases">
        <authorList>
            <consortium name="DOE Joint Genome Institute"/>
            <person name="Kuo A."/>
            <person name="Miyauchi S."/>
            <person name="Kiss E."/>
            <person name="Drula E."/>
            <person name="Kohler A."/>
            <person name="Sanchez-Garcia M."/>
            <person name="Andreopoulos B."/>
            <person name="Barry K.W."/>
            <person name="Bonito G."/>
            <person name="Buee M."/>
            <person name="Carver A."/>
            <person name="Chen C."/>
            <person name="Cichocki N."/>
            <person name="Clum A."/>
            <person name="Culley D."/>
            <person name="Crous P.W."/>
            <person name="Fauchery L."/>
            <person name="Girlanda M."/>
            <person name="Hayes R."/>
            <person name="Keri Z."/>
            <person name="LaButti K."/>
            <person name="Lipzen A."/>
            <person name="Lombard V."/>
            <person name="Magnuson J."/>
            <person name="Maillard F."/>
            <person name="Morin E."/>
            <person name="Murat C."/>
            <person name="Nolan M."/>
            <person name="Ohm R."/>
            <person name="Pangilinan J."/>
            <person name="Pereira M."/>
            <person name="Perotto S."/>
            <person name="Peter M."/>
            <person name="Riley R."/>
            <person name="Sitrit Y."/>
            <person name="Stielow B."/>
            <person name="Szollosi G."/>
            <person name="Zifcakova L."/>
            <person name="Stursova M."/>
            <person name="Spatafora J.W."/>
            <person name="Tedersoo L."/>
            <person name="Vaario L.-M."/>
            <person name="Yamada A."/>
            <person name="Yan M."/>
            <person name="Wang P."/>
            <person name="Xu J."/>
            <person name="Bruns T."/>
            <person name="Baldrian P."/>
            <person name="Vilgalys R."/>
            <person name="Henrissat B."/>
            <person name="Grigoriev I.V."/>
            <person name="Hibbett D."/>
            <person name="Nagy L.G."/>
            <person name="Martin F.M."/>
        </authorList>
    </citation>
    <scope>NUCLEOTIDE SEQUENCE</scope>
    <source>
        <strain evidence="1">BED1</strain>
    </source>
</reference>
<sequence>MDVIPPATYIFAPLVVDISFWVESCSHDCSEGGRCDSERGIVTCCGVSLLPSFASRRDRRSSSVSRISSSLASTPLAMVSALSKRVNSSESSAWISSLSSTKELNNLTSSSTLTISVAT</sequence>
<name>A0AAD4BKA2_BOLED</name>
<accession>A0AAD4BKA2</accession>
<reference evidence="1" key="2">
    <citation type="journal article" date="2020" name="Nat. Commun.">
        <title>Large-scale genome sequencing of mycorrhizal fungi provides insights into the early evolution of symbiotic traits.</title>
        <authorList>
            <person name="Miyauchi S."/>
            <person name="Kiss E."/>
            <person name="Kuo A."/>
            <person name="Drula E."/>
            <person name="Kohler A."/>
            <person name="Sanchez-Garcia M."/>
            <person name="Morin E."/>
            <person name="Andreopoulos B."/>
            <person name="Barry K.W."/>
            <person name="Bonito G."/>
            <person name="Buee M."/>
            <person name="Carver A."/>
            <person name="Chen C."/>
            <person name="Cichocki N."/>
            <person name="Clum A."/>
            <person name="Culley D."/>
            <person name="Crous P.W."/>
            <person name="Fauchery L."/>
            <person name="Girlanda M."/>
            <person name="Hayes R.D."/>
            <person name="Keri Z."/>
            <person name="LaButti K."/>
            <person name="Lipzen A."/>
            <person name="Lombard V."/>
            <person name="Magnuson J."/>
            <person name="Maillard F."/>
            <person name="Murat C."/>
            <person name="Nolan M."/>
            <person name="Ohm R.A."/>
            <person name="Pangilinan J."/>
            <person name="Pereira M.F."/>
            <person name="Perotto S."/>
            <person name="Peter M."/>
            <person name="Pfister S."/>
            <person name="Riley R."/>
            <person name="Sitrit Y."/>
            <person name="Stielow J.B."/>
            <person name="Szollosi G."/>
            <person name="Zifcakova L."/>
            <person name="Stursova M."/>
            <person name="Spatafora J.W."/>
            <person name="Tedersoo L."/>
            <person name="Vaario L.M."/>
            <person name="Yamada A."/>
            <person name="Yan M."/>
            <person name="Wang P."/>
            <person name="Xu J."/>
            <person name="Bruns T."/>
            <person name="Baldrian P."/>
            <person name="Vilgalys R."/>
            <person name="Dunand C."/>
            <person name="Henrissat B."/>
            <person name="Grigoriev I.V."/>
            <person name="Hibbett D."/>
            <person name="Nagy L.G."/>
            <person name="Martin F.M."/>
        </authorList>
    </citation>
    <scope>NUCLEOTIDE SEQUENCE</scope>
    <source>
        <strain evidence="1">BED1</strain>
    </source>
</reference>
<keyword evidence="2" id="KW-1185">Reference proteome</keyword>
<organism evidence="1 2">
    <name type="scientific">Boletus edulis BED1</name>
    <dbReference type="NCBI Taxonomy" id="1328754"/>
    <lineage>
        <taxon>Eukaryota</taxon>
        <taxon>Fungi</taxon>
        <taxon>Dikarya</taxon>
        <taxon>Basidiomycota</taxon>
        <taxon>Agaricomycotina</taxon>
        <taxon>Agaricomycetes</taxon>
        <taxon>Agaricomycetidae</taxon>
        <taxon>Boletales</taxon>
        <taxon>Boletineae</taxon>
        <taxon>Boletaceae</taxon>
        <taxon>Boletoideae</taxon>
        <taxon>Boletus</taxon>
    </lineage>
</organism>
<dbReference type="Proteomes" id="UP001194468">
    <property type="component" value="Unassembled WGS sequence"/>
</dbReference>
<evidence type="ECO:0000313" key="2">
    <source>
        <dbReference type="Proteomes" id="UP001194468"/>
    </source>
</evidence>
<dbReference type="AlphaFoldDB" id="A0AAD4BKA2"/>
<proteinExistence type="predicted"/>
<evidence type="ECO:0000313" key="1">
    <source>
        <dbReference type="EMBL" id="KAF8433464.1"/>
    </source>
</evidence>
<protein>
    <submittedName>
        <fullName evidence="1">Uncharacterized protein</fullName>
    </submittedName>
</protein>